<evidence type="ECO:0008006" key="17">
    <source>
        <dbReference type="Google" id="ProtNLM"/>
    </source>
</evidence>
<dbReference type="SUPFAM" id="SSF56935">
    <property type="entry name" value="Porins"/>
    <property type="match status" value="1"/>
</dbReference>
<dbReference type="Gene3D" id="2.40.170.20">
    <property type="entry name" value="TonB-dependent receptor, beta-barrel domain"/>
    <property type="match status" value="1"/>
</dbReference>
<evidence type="ECO:0000256" key="10">
    <source>
        <dbReference type="PROSITE-ProRule" id="PRU10144"/>
    </source>
</evidence>
<keyword evidence="7 9" id="KW-0472">Membrane</keyword>
<dbReference type="OrthoDB" id="7051241at2"/>
<evidence type="ECO:0000256" key="11">
    <source>
        <dbReference type="RuleBase" id="RU003357"/>
    </source>
</evidence>
<dbReference type="EMBL" id="PDEM01000024">
    <property type="protein sequence ID" value="PHZ84422.1"/>
    <property type="molecule type" value="Genomic_DNA"/>
</dbReference>
<gene>
    <name evidence="15" type="ORF">CRD36_11445</name>
</gene>
<proteinExistence type="inferred from homology"/>
<dbReference type="PROSITE" id="PS52016">
    <property type="entry name" value="TONB_DEPENDENT_REC_3"/>
    <property type="match status" value="1"/>
</dbReference>
<comment type="similarity">
    <text evidence="9 11">Belongs to the TonB-dependent receptor family.</text>
</comment>
<keyword evidence="3 9" id="KW-1134">Transmembrane beta strand</keyword>
<keyword evidence="8 9" id="KW-0998">Cell outer membrane</keyword>
<evidence type="ECO:0000256" key="12">
    <source>
        <dbReference type="SAM" id="SignalP"/>
    </source>
</evidence>
<feature type="domain" description="TonB-dependent receptor plug" evidence="14">
    <location>
        <begin position="58"/>
        <end position="184"/>
    </location>
</feature>
<evidence type="ECO:0000313" key="15">
    <source>
        <dbReference type="EMBL" id="PHZ84422.1"/>
    </source>
</evidence>
<evidence type="ECO:0000256" key="4">
    <source>
        <dbReference type="ARBA" id="ARBA00022692"/>
    </source>
</evidence>
<feature type="domain" description="TonB-dependent receptor-like beta-barrel" evidence="13">
    <location>
        <begin position="458"/>
        <end position="1018"/>
    </location>
</feature>
<accession>A0A2G4YQ18</accession>
<feature type="signal peptide" evidence="12">
    <location>
        <begin position="1"/>
        <end position="30"/>
    </location>
</feature>
<protein>
    <recommendedName>
        <fullName evidence="17">TonB-dependent receptor</fullName>
    </recommendedName>
</protein>
<evidence type="ECO:0000313" key="16">
    <source>
        <dbReference type="Proteomes" id="UP000229730"/>
    </source>
</evidence>
<dbReference type="PANTHER" id="PTHR47234">
    <property type="match status" value="1"/>
</dbReference>
<evidence type="ECO:0000256" key="1">
    <source>
        <dbReference type="ARBA" id="ARBA00004571"/>
    </source>
</evidence>
<organism evidence="15 16">
    <name type="scientific">Paremcibacter congregatus</name>
    <dbReference type="NCBI Taxonomy" id="2043170"/>
    <lineage>
        <taxon>Bacteria</taxon>
        <taxon>Pseudomonadati</taxon>
        <taxon>Pseudomonadota</taxon>
        <taxon>Alphaproteobacteria</taxon>
        <taxon>Emcibacterales</taxon>
        <taxon>Emcibacteraceae</taxon>
        <taxon>Paremcibacter</taxon>
    </lineage>
</organism>
<dbReference type="Pfam" id="PF00593">
    <property type="entry name" value="TonB_dep_Rec_b-barrel"/>
    <property type="match status" value="1"/>
</dbReference>
<feature type="short sequence motif" description="TonB C-terminal box" evidence="10">
    <location>
        <begin position="1041"/>
        <end position="1058"/>
    </location>
</feature>
<evidence type="ECO:0000256" key="5">
    <source>
        <dbReference type="ARBA" id="ARBA00022729"/>
    </source>
</evidence>
<dbReference type="RefSeq" id="WP_099473350.1">
    <property type="nucleotide sequence ID" value="NZ_CP041025.1"/>
</dbReference>
<dbReference type="Gene3D" id="2.170.130.10">
    <property type="entry name" value="TonB-dependent receptor, plug domain"/>
    <property type="match status" value="1"/>
</dbReference>
<comment type="caution">
    <text evidence="15">The sequence shown here is derived from an EMBL/GenBank/DDBJ whole genome shotgun (WGS) entry which is preliminary data.</text>
</comment>
<dbReference type="Pfam" id="PF07715">
    <property type="entry name" value="Plug"/>
    <property type="match status" value="1"/>
</dbReference>
<dbReference type="InterPro" id="IPR036942">
    <property type="entry name" value="Beta-barrel_TonB_sf"/>
</dbReference>
<dbReference type="InParanoid" id="A0A2G4YQ18"/>
<feature type="chain" id="PRO_5013639939" description="TonB-dependent receptor" evidence="12">
    <location>
        <begin position="31"/>
        <end position="1058"/>
    </location>
</feature>
<keyword evidence="6 11" id="KW-0798">TonB box</keyword>
<evidence type="ECO:0000256" key="6">
    <source>
        <dbReference type="ARBA" id="ARBA00023077"/>
    </source>
</evidence>
<name>A0A2G4YQ18_9PROT</name>
<dbReference type="Proteomes" id="UP000229730">
    <property type="component" value="Unassembled WGS sequence"/>
</dbReference>
<dbReference type="AlphaFoldDB" id="A0A2G4YQ18"/>
<evidence type="ECO:0000259" key="14">
    <source>
        <dbReference type="Pfam" id="PF07715"/>
    </source>
</evidence>
<evidence type="ECO:0000256" key="9">
    <source>
        <dbReference type="PROSITE-ProRule" id="PRU01360"/>
    </source>
</evidence>
<reference evidence="15 16" key="1">
    <citation type="submission" date="2017-10" db="EMBL/GenBank/DDBJ databases">
        <title>Frigbacter circumglobatus gen. nov. sp. nov., isolated from sediment cultured in situ.</title>
        <authorList>
            <person name="Zhao Z."/>
        </authorList>
    </citation>
    <scope>NUCLEOTIDE SEQUENCE [LARGE SCALE GENOMIC DNA]</scope>
    <source>
        <strain evidence="15 16">ZYL</strain>
    </source>
</reference>
<dbReference type="InterPro" id="IPR037066">
    <property type="entry name" value="Plug_dom_sf"/>
</dbReference>
<dbReference type="InterPro" id="IPR000531">
    <property type="entry name" value="Beta-barrel_TonB"/>
</dbReference>
<dbReference type="GO" id="GO:0009279">
    <property type="term" value="C:cell outer membrane"/>
    <property type="evidence" value="ECO:0007669"/>
    <property type="project" value="UniProtKB-SubCell"/>
</dbReference>
<keyword evidence="2 9" id="KW-0813">Transport</keyword>
<dbReference type="InterPro" id="IPR012910">
    <property type="entry name" value="Plug_dom"/>
</dbReference>
<dbReference type="InterPro" id="IPR010917">
    <property type="entry name" value="TonB_rcpt_CS"/>
</dbReference>
<keyword evidence="4 9" id="KW-0812">Transmembrane</keyword>
<evidence type="ECO:0000256" key="3">
    <source>
        <dbReference type="ARBA" id="ARBA00022452"/>
    </source>
</evidence>
<evidence type="ECO:0000256" key="7">
    <source>
        <dbReference type="ARBA" id="ARBA00023136"/>
    </source>
</evidence>
<evidence type="ECO:0000256" key="8">
    <source>
        <dbReference type="ARBA" id="ARBA00023237"/>
    </source>
</evidence>
<dbReference type="PROSITE" id="PS01156">
    <property type="entry name" value="TONB_DEPENDENT_REC_2"/>
    <property type="match status" value="1"/>
</dbReference>
<evidence type="ECO:0000259" key="13">
    <source>
        <dbReference type="Pfam" id="PF00593"/>
    </source>
</evidence>
<sequence>MNFTQKLGLRSLLMLSCSALTIAAPQATFAQQTAEEAEAVEFEEVVVTGSRIRRDVFTSAAPIRVLDVDESRKIGVTSIADMLQRTTMATGQQIGASINTGAGASNASEAPPDGGVGSANIGLRGLGAARTLVMLNGKRLGASGARGAPSQPDLNMIPFNMVERVEVITEGASSVYGADAVAGVVNLILKDDFEGFEVTGEISGTQHGGGFNKQFSFITGASTDNSKIVLSGEFQERSRISVGQRRDCLEEIFRKENGEIISTCSNGFFDNAALDLTGDNLSPTGDHWIWYTPGQSDIPDGSGGFVDNWSSALNLPVPSDPLVDITSANQRNRYRFDPTYHDQLERLNADLVQPITRFSLVSMGSYSPDWFGGNEELYYEAYFLNRHQTSTAATEQIFPTVVGQIRQEDANGNIIVDGAGNPVLVNNPFNPFGHNITPVITIDDHDQVRSVELNHFRFVGGFRGDFTGGLSDKNWSYDLSVSYDRGVGYQSQKVLNETNLILTTETLRLDSDGNLICGVPVLNDIGFISPQECVPVNFLAPSVFTSTDTSSGTLSSDAERKFLFGTRTNRTVVEQALVSAFVTGDLMELPAGTIGVAFGLEYRRDSINSTVDYLGANGIIAAESPLAEGATIGSRDVKDVYGEIVIPLLSDHAMADSLVVEGALRYTDETNFGSKLTTRARVSYSPVDWVTISGSYGTSFRAANLRESFIADQFGGIGGGSDPCAVPSDASSGGVYLPDQENRPQVVLDNCILQGADPFSLGLSGATTIPVVVGGNAQDLEPETSRSWVGKIQISPPVSDDVALDLSVGFFDIKIKDTIRSVSGATILNRCFNDAPGLASPFCSRVSRDAGRPDILNFVSNIDASFLNLGEVRSQGFDVNARVRASFDDVFGETMDVTWSTNVTFQTKLEEKIFIDDEADELLGDFGNPKTSLSSTLSFNVDKIQVNLQGRYFTGTEASLAAKQQNNDNCDTPGQPSTTYAGQPLLTDVCTAGAAYYQDMSVTYSAESFTVSAGINNVFDKNPPLVNLGAGSNRANRVTSSGYDQFGRSFFLNVTTRF</sequence>
<keyword evidence="5 12" id="KW-0732">Signal</keyword>
<evidence type="ECO:0000256" key="2">
    <source>
        <dbReference type="ARBA" id="ARBA00022448"/>
    </source>
</evidence>
<keyword evidence="16" id="KW-1185">Reference proteome</keyword>
<dbReference type="PANTHER" id="PTHR47234:SF2">
    <property type="entry name" value="TONB-DEPENDENT RECEPTOR"/>
    <property type="match status" value="1"/>
</dbReference>
<dbReference type="InterPro" id="IPR039426">
    <property type="entry name" value="TonB-dep_rcpt-like"/>
</dbReference>
<comment type="subcellular location">
    <subcellularLocation>
        <location evidence="1 9">Cell outer membrane</location>
        <topology evidence="1 9">Multi-pass membrane protein</topology>
    </subcellularLocation>
</comment>